<sequence length="106" mass="12160">MNNTGECSTSTVVDIALDDVFEIVDQMLENTFCWNCTNYVKIQDEEILHAVHRREIALVVEDVRDDSYRIVHHQAAVDGDAQGFSVDKEEVEGSEEARGRRRCEMR</sequence>
<feature type="region of interest" description="Disordered" evidence="1">
    <location>
        <begin position="82"/>
        <end position="106"/>
    </location>
</feature>
<feature type="compositionally biased region" description="Basic and acidic residues" evidence="1">
    <location>
        <begin position="95"/>
        <end position="106"/>
    </location>
</feature>
<protein>
    <submittedName>
        <fullName evidence="2">Uncharacterized protein</fullName>
    </submittedName>
</protein>
<proteinExistence type="predicted"/>
<dbReference type="AlphaFoldDB" id="A0A0B2QW87"/>
<dbReference type="EMBL" id="KN655735">
    <property type="protein sequence ID" value="KHN24063.1"/>
    <property type="molecule type" value="Genomic_DNA"/>
</dbReference>
<dbReference type="Proteomes" id="UP000053555">
    <property type="component" value="Unassembled WGS sequence"/>
</dbReference>
<organism evidence="2">
    <name type="scientific">Glycine soja</name>
    <name type="common">Wild soybean</name>
    <dbReference type="NCBI Taxonomy" id="3848"/>
    <lineage>
        <taxon>Eukaryota</taxon>
        <taxon>Viridiplantae</taxon>
        <taxon>Streptophyta</taxon>
        <taxon>Embryophyta</taxon>
        <taxon>Tracheophyta</taxon>
        <taxon>Spermatophyta</taxon>
        <taxon>Magnoliopsida</taxon>
        <taxon>eudicotyledons</taxon>
        <taxon>Gunneridae</taxon>
        <taxon>Pentapetalae</taxon>
        <taxon>rosids</taxon>
        <taxon>fabids</taxon>
        <taxon>Fabales</taxon>
        <taxon>Fabaceae</taxon>
        <taxon>Papilionoideae</taxon>
        <taxon>50 kb inversion clade</taxon>
        <taxon>NPAAA clade</taxon>
        <taxon>indigoferoid/millettioid clade</taxon>
        <taxon>Phaseoleae</taxon>
        <taxon>Glycine</taxon>
        <taxon>Glycine subgen. Soja</taxon>
    </lineage>
</organism>
<gene>
    <name evidence="2" type="ORF">glysoja_025236</name>
</gene>
<evidence type="ECO:0000313" key="2">
    <source>
        <dbReference type="EMBL" id="KHN24063.1"/>
    </source>
</evidence>
<accession>A0A0B2QW87</accession>
<evidence type="ECO:0000256" key="1">
    <source>
        <dbReference type="SAM" id="MobiDB-lite"/>
    </source>
</evidence>
<reference evidence="2" key="1">
    <citation type="submission" date="2014-07" db="EMBL/GenBank/DDBJ databases">
        <title>Identification of a novel salt tolerance gene in wild soybean by whole-genome sequencing.</title>
        <authorList>
            <person name="Lam H.-M."/>
            <person name="Qi X."/>
            <person name="Li M.-W."/>
            <person name="Liu X."/>
            <person name="Xie M."/>
            <person name="Ni M."/>
            <person name="Xu X."/>
        </authorList>
    </citation>
    <scope>NUCLEOTIDE SEQUENCE [LARGE SCALE GENOMIC DNA]</scope>
    <source>
        <tissue evidence="2">Root</tissue>
    </source>
</reference>
<name>A0A0B2QW87_GLYSO</name>